<proteinExistence type="predicted"/>
<feature type="compositionally biased region" description="Basic and acidic residues" evidence="1">
    <location>
        <begin position="1"/>
        <end position="14"/>
    </location>
</feature>
<keyword evidence="3" id="KW-1185">Reference proteome</keyword>
<feature type="region of interest" description="Disordered" evidence="1">
    <location>
        <begin position="79"/>
        <end position="133"/>
    </location>
</feature>
<dbReference type="AlphaFoldDB" id="A0A6H5HN59"/>
<protein>
    <submittedName>
        <fullName evidence="2">Uncharacterized protein</fullName>
    </submittedName>
</protein>
<feature type="region of interest" description="Disordered" evidence="1">
    <location>
        <begin position="1"/>
        <end position="47"/>
    </location>
</feature>
<gene>
    <name evidence="2" type="ORF">NTEN_LOCUS22095</name>
</gene>
<reference evidence="2 3" key="1">
    <citation type="submission" date="2020-02" db="EMBL/GenBank/DDBJ databases">
        <authorList>
            <person name="Ferguson B K."/>
        </authorList>
    </citation>
    <scope>NUCLEOTIDE SEQUENCE [LARGE SCALE GENOMIC DNA]</scope>
</reference>
<evidence type="ECO:0000313" key="2">
    <source>
        <dbReference type="EMBL" id="CAB0018186.1"/>
    </source>
</evidence>
<feature type="compositionally biased region" description="Low complexity" evidence="1">
    <location>
        <begin position="107"/>
        <end position="117"/>
    </location>
</feature>
<feature type="region of interest" description="Disordered" evidence="1">
    <location>
        <begin position="173"/>
        <end position="197"/>
    </location>
</feature>
<feature type="compositionally biased region" description="Polar residues" evidence="1">
    <location>
        <begin position="89"/>
        <end position="99"/>
    </location>
</feature>
<evidence type="ECO:0000256" key="1">
    <source>
        <dbReference type="SAM" id="MobiDB-lite"/>
    </source>
</evidence>
<sequence>MGECCHIDPQDHSRGSLPTLRVGDERHPRTSRSQEAAAEGPDGQPFTPISLALKLSLSHQQGDALYHCAWQHESKTSYTNGPEAFLRRGNSTPNNNRMSRNGRMKSHSSSSISFVESPRTNNTGQEKSTPRKKQGGSCIIRYYGIVQPGRYSACGEKWKMPVVYELYDRNRRHSCEQSGKRQSVGENPRTRSKKRRGIFPKIKKLSQLVWEEVSGERPSVLSGEDESKKRPEDYFGEEKTIFRTGVVERGRGADNERAGCNIAQMIPKRQLSSIIPTSRFDSKKLCIADCTVCSVSTWAAHSNVYRFLHAPTELDYYCVLPTHHWFVFRT</sequence>
<evidence type="ECO:0000313" key="3">
    <source>
        <dbReference type="Proteomes" id="UP000479000"/>
    </source>
</evidence>
<accession>A0A6H5HN59</accession>
<name>A0A6H5HN59_9HEMI</name>
<dbReference type="EMBL" id="CADCXU010032285">
    <property type="protein sequence ID" value="CAB0018186.1"/>
    <property type="molecule type" value="Genomic_DNA"/>
</dbReference>
<feature type="compositionally biased region" description="Polar residues" evidence="1">
    <location>
        <begin position="118"/>
        <end position="127"/>
    </location>
</feature>
<organism evidence="2 3">
    <name type="scientific">Nesidiocoris tenuis</name>
    <dbReference type="NCBI Taxonomy" id="355587"/>
    <lineage>
        <taxon>Eukaryota</taxon>
        <taxon>Metazoa</taxon>
        <taxon>Ecdysozoa</taxon>
        <taxon>Arthropoda</taxon>
        <taxon>Hexapoda</taxon>
        <taxon>Insecta</taxon>
        <taxon>Pterygota</taxon>
        <taxon>Neoptera</taxon>
        <taxon>Paraneoptera</taxon>
        <taxon>Hemiptera</taxon>
        <taxon>Heteroptera</taxon>
        <taxon>Panheteroptera</taxon>
        <taxon>Cimicomorpha</taxon>
        <taxon>Miridae</taxon>
        <taxon>Dicyphina</taxon>
        <taxon>Nesidiocoris</taxon>
    </lineage>
</organism>
<dbReference type="Proteomes" id="UP000479000">
    <property type="component" value="Unassembled WGS sequence"/>
</dbReference>